<proteinExistence type="predicted"/>
<protein>
    <submittedName>
        <fullName evidence="3">Ovule protein</fullName>
    </submittedName>
</protein>
<name>A0A183JRD0_9TREM</name>
<evidence type="ECO:0000313" key="2">
    <source>
        <dbReference type="Proteomes" id="UP000279833"/>
    </source>
</evidence>
<reference evidence="3" key="1">
    <citation type="submission" date="2016-06" db="UniProtKB">
        <authorList>
            <consortium name="WormBaseParasite"/>
        </authorList>
    </citation>
    <scope>IDENTIFICATION</scope>
</reference>
<accession>A0A183JRD0</accession>
<dbReference type="EMBL" id="UZAK01008256">
    <property type="protein sequence ID" value="VDO94399.1"/>
    <property type="molecule type" value="Genomic_DNA"/>
</dbReference>
<keyword evidence="2" id="KW-1185">Reference proteome</keyword>
<dbReference type="Proteomes" id="UP000279833">
    <property type="component" value="Unassembled WGS sequence"/>
</dbReference>
<dbReference type="AlphaFoldDB" id="A0A183JRD0"/>
<sequence length="63" mass="7404">MLNKTSLPLILALNYDVVEFHQKLFLKLNLISLIEGFRVILEVERLRVLFLDNSTSSYKNHQD</sequence>
<organism evidence="3">
    <name type="scientific">Schistosoma curassoni</name>
    <dbReference type="NCBI Taxonomy" id="6186"/>
    <lineage>
        <taxon>Eukaryota</taxon>
        <taxon>Metazoa</taxon>
        <taxon>Spiralia</taxon>
        <taxon>Lophotrochozoa</taxon>
        <taxon>Platyhelminthes</taxon>
        <taxon>Trematoda</taxon>
        <taxon>Digenea</taxon>
        <taxon>Strigeidida</taxon>
        <taxon>Schistosomatoidea</taxon>
        <taxon>Schistosomatidae</taxon>
        <taxon>Schistosoma</taxon>
    </lineage>
</organism>
<gene>
    <name evidence="1" type="ORF">SCUD_LOCUS5270</name>
</gene>
<reference evidence="1 2" key="2">
    <citation type="submission" date="2018-11" db="EMBL/GenBank/DDBJ databases">
        <authorList>
            <consortium name="Pathogen Informatics"/>
        </authorList>
    </citation>
    <scope>NUCLEOTIDE SEQUENCE [LARGE SCALE GENOMIC DNA]</scope>
    <source>
        <strain evidence="1">Dakar</strain>
        <strain evidence="2">Dakar, Senegal</strain>
    </source>
</reference>
<evidence type="ECO:0000313" key="3">
    <source>
        <dbReference type="WBParaSite" id="SCUD_0000526901-mRNA-1"/>
    </source>
</evidence>
<dbReference type="WBParaSite" id="SCUD_0000526901-mRNA-1">
    <property type="protein sequence ID" value="SCUD_0000526901-mRNA-1"/>
    <property type="gene ID" value="SCUD_0000526901"/>
</dbReference>
<evidence type="ECO:0000313" key="1">
    <source>
        <dbReference type="EMBL" id="VDO94399.1"/>
    </source>
</evidence>